<dbReference type="Pfam" id="PF02596">
    <property type="entry name" value="DUF169"/>
    <property type="match status" value="1"/>
</dbReference>
<organism evidence="1 2">
    <name type="scientific">Methanobacterium subterraneum</name>
    <dbReference type="NCBI Taxonomy" id="59277"/>
    <lineage>
        <taxon>Archaea</taxon>
        <taxon>Methanobacteriati</taxon>
        <taxon>Methanobacteriota</taxon>
        <taxon>Methanomada group</taxon>
        <taxon>Methanobacteria</taxon>
        <taxon>Methanobacteriales</taxon>
        <taxon>Methanobacteriaceae</taxon>
        <taxon>Methanobacterium</taxon>
    </lineage>
</organism>
<evidence type="ECO:0008006" key="3">
    <source>
        <dbReference type="Google" id="ProtNLM"/>
    </source>
</evidence>
<dbReference type="Proteomes" id="UP000232806">
    <property type="component" value="Chromosome"/>
</dbReference>
<dbReference type="EMBL" id="CP017766">
    <property type="protein sequence ID" value="AUB56527.1"/>
    <property type="molecule type" value="Genomic_DNA"/>
</dbReference>
<dbReference type="OrthoDB" id="68503at2157"/>
<dbReference type="GeneID" id="35122183"/>
<name>A0A2H4VEL2_9EURY</name>
<gene>
    <name evidence="1" type="ORF">BK007_11220</name>
</gene>
<protein>
    <recommendedName>
        <fullName evidence="3">DUF169 domain-containing protein</fullName>
    </recommendedName>
</protein>
<dbReference type="RefSeq" id="WP_100906507.1">
    <property type="nucleotide sequence ID" value="NZ_CP017766.1"/>
</dbReference>
<dbReference type="AlphaFoldDB" id="A0A2H4VEL2"/>
<accession>A0A2H4VEL2</accession>
<dbReference type="InterPro" id="IPR003748">
    <property type="entry name" value="DUF169"/>
</dbReference>
<evidence type="ECO:0000313" key="2">
    <source>
        <dbReference type="Proteomes" id="UP000232806"/>
    </source>
</evidence>
<sequence>MSITIKEIGESLKRAGMLETIPLCVYGQNSIPEDAVPMVSIDPCAAKAMFLATTDKNIPPLYMGQDCLKGVCMGGITWLGFAKKISPYIRYFVSTGHENFREGDAEYLKASPEIFDKFKESIGEITPHGKYLVVRSCDDFPEEELYTEGSDFRSVLCLGNAQQIRNLCSLIHFRTENPFQSIIAPFGPACATMITYPAHMAQNTPENAAFIGPVDPTGNSWFPTDYMALGIPLDIAMDMCHDLEKSFAVKRPEVAYPSQNDLKLD</sequence>
<reference evidence="1 2" key="1">
    <citation type="submission" date="2016-10" db="EMBL/GenBank/DDBJ databases">
        <title>Comparative genomics between deep and shallow subseafloor isolates.</title>
        <authorList>
            <person name="Ishii S."/>
            <person name="Miller J.R."/>
            <person name="Sutton G."/>
            <person name="Suzuki S."/>
            <person name="Methe B."/>
            <person name="Inagaki F."/>
            <person name="Imachi H."/>
        </authorList>
    </citation>
    <scope>NUCLEOTIDE SEQUENCE [LARGE SCALE GENOMIC DNA]</scope>
    <source>
        <strain evidence="1 2">MO-MB1</strain>
    </source>
</reference>
<proteinExistence type="predicted"/>
<evidence type="ECO:0000313" key="1">
    <source>
        <dbReference type="EMBL" id="AUB56527.1"/>
    </source>
</evidence>